<dbReference type="GO" id="GO:0005840">
    <property type="term" value="C:ribosome"/>
    <property type="evidence" value="ECO:0007669"/>
    <property type="project" value="UniProtKB-KW"/>
</dbReference>
<sequence>MAKVCDICLKTYQRGNMVPRGIGRRVTKRTTVRRHPNLRYKKFNINGMPVRLWLCASCLKRTKFEQKKAEVAANAAVKSA</sequence>
<evidence type="ECO:0000313" key="4">
    <source>
        <dbReference type="EMBL" id="OGC70431.1"/>
    </source>
</evidence>
<organism evidence="4 5">
    <name type="scientific">candidate division WWE3 bacterium RIFOXYC1_FULL_39_7</name>
    <dbReference type="NCBI Taxonomy" id="1802643"/>
    <lineage>
        <taxon>Bacteria</taxon>
        <taxon>Katanobacteria</taxon>
    </lineage>
</organism>
<dbReference type="InterPro" id="IPR034704">
    <property type="entry name" value="Ribosomal_bL28/bL31-like_sf"/>
</dbReference>
<keyword evidence="2" id="KW-0689">Ribosomal protein</keyword>
<comment type="similarity">
    <text evidence="1">Belongs to the bacterial ribosomal protein bL28 family.</text>
</comment>
<proteinExistence type="inferred from homology"/>
<dbReference type="AlphaFoldDB" id="A0A1F4WM19"/>
<name>A0A1F4WM19_UNCKA</name>
<evidence type="ECO:0000256" key="3">
    <source>
        <dbReference type="ARBA" id="ARBA00023274"/>
    </source>
</evidence>
<evidence type="ECO:0000256" key="2">
    <source>
        <dbReference type="ARBA" id="ARBA00022980"/>
    </source>
</evidence>
<gene>
    <name evidence="4" type="ORF">A2415_01270</name>
</gene>
<evidence type="ECO:0000313" key="5">
    <source>
        <dbReference type="Proteomes" id="UP000179113"/>
    </source>
</evidence>
<dbReference type="InterPro" id="IPR026569">
    <property type="entry name" value="Ribosomal_bL28"/>
</dbReference>
<accession>A0A1F4WM19</accession>
<dbReference type="EMBL" id="MEWA01000006">
    <property type="protein sequence ID" value="OGC70431.1"/>
    <property type="molecule type" value="Genomic_DNA"/>
</dbReference>
<dbReference type="Gene3D" id="2.30.170.40">
    <property type="entry name" value="Ribosomal protein L28/L24"/>
    <property type="match status" value="1"/>
</dbReference>
<evidence type="ECO:0000256" key="1">
    <source>
        <dbReference type="ARBA" id="ARBA00008760"/>
    </source>
</evidence>
<dbReference type="Pfam" id="PF00830">
    <property type="entry name" value="Ribosomal_L28"/>
    <property type="match status" value="1"/>
</dbReference>
<protein>
    <recommendedName>
        <fullName evidence="6">50S ribosomal protein L28</fullName>
    </recommendedName>
</protein>
<dbReference type="InterPro" id="IPR037147">
    <property type="entry name" value="Ribosomal_bL28_sf"/>
</dbReference>
<keyword evidence="3" id="KW-0687">Ribonucleoprotein</keyword>
<dbReference type="GO" id="GO:1990904">
    <property type="term" value="C:ribonucleoprotein complex"/>
    <property type="evidence" value="ECO:0007669"/>
    <property type="project" value="UniProtKB-KW"/>
</dbReference>
<reference evidence="4 5" key="1">
    <citation type="journal article" date="2016" name="Nat. Commun.">
        <title>Thousands of microbial genomes shed light on interconnected biogeochemical processes in an aquifer system.</title>
        <authorList>
            <person name="Anantharaman K."/>
            <person name="Brown C.T."/>
            <person name="Hug L.A."/>
            <person name="Sharon I."/>
            <person name="Castelle C.J."/>
            <person name="Probst A.J."/>
            <person name="Thomas B.C."/>
            <person name="Singh A."/>
            <person name="Wilkins M.J."/>
            <person name="Karaoz U."/>
            <person name="Brodie E.L."/>
            <person name="Williams K.H."/>
            <person name="Hubbard S.S."/>
            <person name="Banfield J.F."/>
        </authorList>
    </citation>
    <scope>NUCLEOTIDE SEQUENCE [LARGE SCALE GENOMIC DNA]</scope>
</reference>
<dbReference type="GO" id="GO:0003735">
    <property type="term" value="F:structural constituent of ribosome"/>
    <property type="evidence" value="ECO:0007669"/>
    <property type="project" value="InterPro"/>
</dbReference>
<dbReference type="Proteomes" id="UP000179113">
    <property type="component" value="Unassembled WGS sequence"/>
</dbReference>
<evidence type="ECO:0008006" key="6">
    <source>
        <dbReference type="Google" id="ProtNLM"/>
    </source>
</evidence>
<comment type="caution">
    <text evidence="4">The sequence shown here is derived from an EMBL/GenBank/DDBJ whole genome shotgun (WGS) entry which is preliminary data.</text>
</comment>
<dbReference type="SUPFAM" id="SSF143800">
    <property type="entry name" value="L28p-like"/>
    <property type="match status" value="1"/>
</dbReference>